<evidence type="ECO:0000256" key="3">
    <source>
        <dbReference type="ARBA" id="ARBA00022982"/>
    </source>
</evidence>
<dbReference type="InterPro" id="IPR038094">
    <property type="entry name" value="Desulfoferrodoxin_N_sf"/>
</dbReference>
<evidence type="ECO:0000256" key="2">
    <source>
        <dbReference type="ARBA" id="ARBA00022723"/>
    </source>
</evidence>
<evidence type="ECO:0000313" key="6">
    <source>
        <dbReference type="EMBL" id="RJP23913.1"/>
    </source>
</evidence>
<keyword evidence="4" id="KW-0408">Iron</keyword>
<comment type="caution">
    <text evidence="6">The sequence shown here is derived from an EMBL/GenBank/DDBJ whole genome shotgun (WGS) entry which is preliminary data.</text>
</comment>
<feature type="domain" description="Desulfoferrodoxin N-terminal" evidence="5">
    <location>
        <begin position="29"/>
        <end position="61"/>
    </location>
</feature>
<protein>
    <recommendedName>
        <fullName evidence="5">Desulfoferrodoxin N-terminal domain-containing protein</fullName>
    </recommendedName>
</protein>
<proteinExistence type="predicted"/>
<dbReference type="Pfam" id="PF06397">
    <property type="entry name" value="Desulfoferrod_N"/>
    <property type="match status" value="1"/>
</dbReference>
<dbReference type="GO" id="GO:0005506">
    <property type="term" value="F:iron ion binding"/>
    <property type="evidence" value="ECO:0007669"/>
    <property type="project" value="InterPro"/>
</dbReference>
<dbReference type="AlphaFoldDB" id="A0A3A4NTZ7"/>
<organism evidence="6 7">
    <name type="scientific">Abyssobacteria bacterium (strain SURF_5)</name>
    <dbReference type="NCBI Taxonomy" id="2093360"/>
    <lineage>
        <taxon>Bacteria</taxon>
        <taxon>Pseudomonadati</taxon>
        <taxon>Candidatus Hydrogenedentota</taxon>
        <taxon>Candidatus Abyssobacteria</taxon>
    </lineage>
</organism>
<gene>
    <name evidence="6" type="ORF">C4520_05580</name>
</gene>
<dbReference type="InterPro" id="IPR004462">
    <property type="entry name" value="Desulfoferrodoxin_N"/>
</dbReference>
<accession>A0A3A4NTZ7</accession>
<keyword evidence="2" id="KW-0479">Metal-binding</keyword>
<keyword evidence="1" id="KW-0813">Transport</keyword>
<evidence type="ECO:0000256" key="1">
    <source>
        <dbReference type="ARBA" id="ARBA00022448"/>
    </source>
</evidence>
<sequence>MPEEFETENYTTSEWTHEEWEREWHISVGSAYACKKCGNMIMITKGGVGTLEPYCCDELMQPVGKRKQ</sequence>
<evidence type="ECO:0000259" key="5">
    <source>
        <dbReference type="Pfam" id="PF06397"/>
    </source>
</evidence>
<evidence type="ECO:0000256" key="4">
    <source>
        <dbReference type="ARBA" id="ARBA00023004"/>
    </source>
</evidence>
<dbReference type="Gene3D" id="2.20.28.100">
    <property type="entry name" value="Desulphoferrodoxin, N-terminal domain"/>
    <property type="match status" value="1"/>
</dbReference>
<name>A0A3A4NTZ7_ABYX5</name>
<dbReference type="EMBL" id="QZKU01000042">
    <property type="protein sequence ID" value="RJP23913.1"/>
    <property type="molecule type" value="Genomic_DNA"/>
</dbReference>
<dbReference type="Proteomes" id="UP000265882">
    <property type="component" value="Unassembled WGS sequence"/>
</dbReference>
<keyword evidence="3" id="KW-0249">Electron transport</keyword>
<dbReference type="SUPFAM" id="SSF57802">
    <property type="entry name" value="Rubredoxin-like"/>
    <property type="match status" value="1"/>
</dbReference>
<evidence type="ECO:0000313" key="7">
    <source>
        <dbReference type="Proteomes" id="UP000265882"/>
    </source>
</evidence>
<reference evidence="6 7" key="1">
    <citation type="journal article" date="2017" name="ISME J.">
        <title>Energy and carbon metabolisms in a deep terrestrial subsurface fluid microbial community.</title>
        <authorList>
            <person name="Momper L."/>
            <person name="Jungbluth S.P."/>
            <person name="Lee M.D."/>
            <person name="Amend J.P."/>
        </authorList>
    </citation>
    <scope>NUCLEOTIDE SEQUENCE [LARGE SCALE GENOMIC DNA]</scope>
    <source>
        <strain evidence="6">SURF_5</strain>
    </source>
</reference>